<proteinExistence type="inferred from homology"/>
<feature type="domain" description="Glutaredoxin" evidence="4">
    <location>
        <begin position="61"/>
        <end position="111"/>
    </location>
</feature>
<name>A0A2J7PW70_9NEOP</name>
<dbReference type="SFLD" id="SFLDS00019">
    <property type="entry name" value="Glutathione_Transferase_(cytos"/>
    <property type="match status" value="1"/>
</dbReference>
<dbReference type="GO" id="GO:0005739">
    <property type="term" value="C:mitochondrion"/>
    <property type="evidence" value="ECO:0007669"/>
    <property type="project" value="TreeGrafter"/>
</dbReference>
<dbReference type="OrthoDB" id="423541at2759"/>
<dbReference type="AlphaFoldDB" id="A0A2J7PW70"/>
<comment type="caution">
    <text evidence="5">The sequence shown here is derived from an EMBL/GenBank/DDBJ whole genome shotgun (WGS) entry which is preliminary data.</text>
</comment>
<dbReference type="CDD" id="cd03197">
    <property type="entry name" value="GST_C_mPGES2"/>
    <property type="match status" value="1"/>
</dbReference>
<dbReference type="SUPFAM" id="SSF52833">
    <property type="entry name" value="Thioredoxin-like"/>
    <property type="match status" value="1"/>
</dbReference>
<dbReference type="Gene3D" id="1.20.1050.10">
    <property type="match status" value="1"/>
</dbReference>
<dbReference type="SFLD" id="SFLDG01203">
    <property type="entry name" value="Prostaglandin_E_synthase_like1"/>
    <property type="match status" value="1"/>
</dbReference>
<evidence type="ECO:0000256" key="3">
    <source>
        <dbReference type="ARBA" id="ARBA00023098"/>
    </source>
</evidence>
<dbReference type="InterPro" id="IPR002109">
    <property type="entry name" value="Glutaredoxin"/>
</dbReference>
<dbReference type="PANTHER" id="PTHR12782:SF5">
    <property type="entry name" value="PROSTAGLANDIN E SYNTHASE 2"/>
    <property type="match status" value="1"/>
</dbReference>
<dbReference type="UniPathway" id="UPA00662"/>
<dbReference type="PANTHER" id="PTHR12782">
    <property type="entry name" value="MICROSOMAL PROSTAGLANDIN E SYNTHASE-2"/>
    <property type="match status" value="1"/>
</dbReference>
<keyword evidence="6" id="KW-1185">Reference proteome</keyword>
<keyword evidence="3" id="KW-0443">Lipid metabolism</keyword>
<dbReference type="InterPro" id="IPR036249">
    <property type="entry name" value="Thioredoxin-like_sf"/>
</dbReference>
<dbReference type="GO" id="GO:0001516">
    <property type="term" value="P:prostaglandin biosynthetic process"/>
    <property type="evidence" value="ECO:0007669"/>
    <property type="project" value="UniProtKB-UniPathway"/>
</dbReference>
<dbReference type="InterPro" id="IPR011767">
    <property type="entry name" value="GLR_AS"/>
</dbReference>
<dbReference type="InterPro" id="IPR034335">
    <property type="entry name" value="PGES2_C"/>
</dbReference>
<dbReference type="Pfam" id="PF00462">
    <property type="entry name" value="Glutaredoxin"/>
    <property type="match status" value="1"/>
</dbReference>
<evidence type="ECO:0000259" key="4">
    <source>
        <dbReference type="Pfam" id="PF00462"/>
    </source>
</evidence>
<organism evidence="5 6">
    <name type="scientific">Cryptotermes secundus</name>
    <dbReference type="NCBI Taxonomy" id="105785"/>
    <lineage>
        <taxon>Eukaryota</taxon>
        <taxon>Metazoa</taxon>
        <taxon>Ecdysozoa</taxon>
        <taxon>Arthropoda</taxon>
        <taxon>Hexapoda</taxon>
        <taxon>Insecta</taxon>
        <taxon>Pterygota</taxon>
        <taxon>Neoptera</taxon>
        <taxon>Polyneoptera</taxon>
        <taxon>Dictyoptera</taxon>
        <taxon>Blattodea</taxon>
        <taxon>Blattoidea</taxon>
        <taxon>Termitoidae</taxon>
        <taxon>Kalotermitidae</taxon>
        <taxon>Cryptotermitinae</taxon>
        <taxon>Cryptotermes</taxon>
    </lineage>
</organism>
<dbReference type="SFLD" id="SFLDG01182">
    <property type="entry name" value="Prostaglandin_E_synthase_like"/>
    <property type="match status" value="1"/>
</dbReference>
<dbReference type="CDD" id="cd03040">
    <property type="entry name" value="GST_N_mPGES2"/>
    <property type="match status" value="1"/>
</dbReference>
<dbReference type="SUPFAM" id="SSF47616">
    <property type="entry name" value="GST C-terminal domain-like"/>
    <property type="match status" value="1"/>
</dbReference>
<dbReference type="InParanoid" id="A0A2J7PW70"/>
<dbReference type="Gene3D" id="6.20.200.30">
    <property type="match status" value="1"/>
</dbReference>
<protein>
    <submittedName>
        <fullName evidence="5">Prostaglandin E synthase 2</fullName>
    </submittedName>
</protein>
<evidence type="ECO:0000256" key="2">
    <source>
        <dbReference type="ARBA" id="ARBA00007409"/>
    </source>
</evidence>
<reference evidence="5 6" key="1">
    <citation type="submission" date="2017-12" db="EMBL/GenBank/DDBJ databases">
        <title>Hemimetabolous genomes reveal molecular basis of termite eusociality.</title>
        <authorList>
            <person name="Harrison M.C."/>
            <person name="Jongepier E."/>
            <person name="Robertson H.M."/>
            <person name="Arning N."/>
            <person name="Bitard-Feildel T."/>
            <person name="Chao H."/>
            <person name="Childers C.P."/>
            <person name="Dinh H."/>
            <person name="Doddapaneni H."/>
            <person name="Dugan S."/>
            <person name="Gowin J."/>
            <person name="Greiner C."/>
            <person name="Han Y."/>
            <person name="Hu H."/>
            <person name="Hughes D.S.T."/>
            <person name="Huylmans A.-K."/>
            <person name="Kemena C."/>
            <person name="Kremer L.P.M."/>
            <person name="Lee S.L."/>
            <person name="Lopez-Ezquerra A."/>
            <person name="Mallet L."/>
            <person name="Monroy-Kuhn J.M."/>
            <person name="Moser A."/>
            <person name="Murali S.C."/>
            <person name="Muzny D.M."/>
            <person name="Otani S."/>
            <person name="Piulachs M.-D."/>
            <person name="Poelchau M."/>
            <person name="Qu J."/>
            <person name="Schaub F."/>
            <person name="Wada-Katsumata A."/>
            <person name="Worley K.C."/>
            <person name="Xie Q."/>
            <person name="Ylla G."/>
            <person name="Poulsen M."/>
            <person name="Gibbs R.A."/>
            <person name="Schal C."/>
            <person name="Richards S."/>
            <person name="Belles X."/>
            <person name="Korb J."/>
            <person name="Bornberg-Bauer E."/>
        </authorList>
    </citation>
    <scope>NUCLEOTIDE SEQUENCE [LARGE SCALE GENOMIC DNA]</scope>
    <source>
        <tissue evidence="5">Whole body</tissue>
    </source>
</reference>
<dbReference type="InterPro" id="IPR036282">
    <property type="entry name" value="Glutathione-S-Trfase_C_sf"/>
</dbReference>
<dbReference type="STRING" id="105785.A0A2J7PW70"/>
<dbReference type="PROSITE" id="PS00195">
    <property type="entry name" value="GLUTAREDOXIN_1"/>
    <property type="match status" value="1"/>
</dbReference>
<dbReference type="PROSITE" id="PS51354">
    <property type="entry name" value="GLUTAREDOXIN_2"/>
    <property type="match status" value="1"/>
</dbReference>
<dbReference type="InterPro" id="IPR040079">
    <property type="entry name" value="Glutathione_S-Trfase"/>
</dbReference>
<dbReference type="InterPro" id="IPR034334">
    <property type="entry name" value="PGES2"/>
</dbReference>
<dbReference type="FunCoup" id="A0A2J7PW70">
    <property type="interactions" value="1329"/>
</dbReference>
<dbReference type="Gene3D" id="3.40.30.10">
    <property type="entry name" value="Glutaredoxin"/>
    <property type="match status" value="1"/>
</dbReference>
<evidence type="ECO:0000313" key="5">
    <source>
        <dbReference type="EMBL" id="PNF20570.1"/>
    </source>
</evidence>
<sequence length="343" mass="39454">MHDKVSVITIVPAHLVSCMLRHDQGVNCLSHLEEEEPCYMVLLWLLYSIVAPSDNTGLKLTLFQYATCPFCCKVRAVLDYYGFSYNIVEVNPVLRQQIKWTEYKKVPIVLANVDGVYQQMNDSSMIISALASYLHDRGQGLTDIVKCYPTVSFTDDDGKLKNEILNRYFLMYQGNIPQGKTKEAILEERKWRKWVDDVLVHMLSPNVYRTREEALQAFTWFSQVGEWEKHFSTWERYLVIYVGAYAMWIIGKRLKKRHNLKDDVRVSLYDACNHWMKSVKMQGTKFMGGESPNLSDLAVYGVLNSIEGCNAFQDALEHTSIGTWYYSVKQSVQSHSGCSAMNG</sequence>
<evidence type="ECO:0000256" key="1">
    <source>
        <dbReference type="ARBA" id="ARBA00002549"/>
    </source>
</evidence>
<comment type="function">
    <text evidence="1">Has a glutathione-disulfide oxidoreductase activity in the presence of NADPH and glutathione reductase. Reduces low molecular weight disulfides and proteins.</text>
</comment>
<evidence type="ECO:0000313" key="6">
    <source>
        <dbReference type="Proteomes" id="UP000235965"/>
    </source>
</evidence>
<comment type="similarity">
    <text evidence="2">Belongs to the GST superfamily.</text>
</comment>
<dbReference type="EMBL" id="NEVH01020938">
    <property type="protein sequence ID" value="PNF20570.1"/>
    <property type="molecule type" value="Genomic_DNA"/>
</dbReference>
<dbReference type="GO" id="GO:0050220">
    <property type="term" value="F:prostaglandin-E synthase activity"/>
    <property type="evidence" value="ECO:0007669"/>
    <property type="project" value="InterPro"/>
</dbReference>
<dbReference type="Proteomes" id="UP000235965">
    <property type="component" value="Unassembled WGS sequence"/>
</dbReference>
<gene>
    <name evidence="5" type="primary">PTGES2</name>
    <name evidence="5" type="ORF">B7P43_G05244</name>
</gene>
<accession>A0A2J7PW70</accession>